<dbReference type="AlphaFoldDB" id="A0A150PHK9"/>
<accession>A0A150PHK9</accession>
<dbReference type="SUPFAM" id="SSF55729">
    <property type="entry name" value="Acyl-CoA N-acyltransferases (Nat)"/>
    <property type="match status" value="1"/>
</dbReference>
<evidence type="ECO:0000313" key="5">
    <source>
        <dbReference type="Proteomes" id="UP000075420"/>
    </source>
</evidence>
<name>A0A150PHK9_SORCE</name>
<keyword evidence="1 4" id="KW-0808">Transferase</keyword>
<evidence type="ECO:0000313" key="4">
    <source>
        <dbReference type="EMBL" id="KYF55169.1"/>
    </source>
</evidence>
<dbReference type="InterPro" id="IPR050832">
    <property type="entry name" value="Bact_Acetyltransf"/>
</dbReference>
<comment type="caution">
    <text evidence="4">The sequence shown here is derived from an EMBL/GenBank/DDBJ whole genome shotgun (WGS) entry which is preliminary data.</text>
</comment>
<dbReference type="PROSITE" id="PS51186">
    <property type="entry name" value="GNAT"/>
    <property type="match status" value="1"/>
</dbReference>
<dbReference type="Gene3D" id="3.40.630.30">
    <property type="match status" value="1"/>
</dbReference>
<evidence type="ECO:0000256" key="1">
    <source>
        <dbReference type="ARBA" id="ARBA00022679"/>
    </source>
</evidence>
<dbReference type="InterPro" id="IPR016181">
    <property type="entry name" value="Acyl_CoA_acyltransferase"/>
</dbReference>
<dbReference type="PANTHER" id="PTHR43877">
    <property type="entry name" value="AMINOALKYLPHOSPHONATE N-ACETYLTRANSFERASE-RELATED-RELATED"/>
    <property type="match status" value="1"/>
</dbReference>
<dbReference type="GO" id="GO:0016747">
    <property type="term" value="F:acyltransferase activity, transferring groups other than amino-acyl groups"/>
    <property type="evidence" value="ECO:0007669"/>
    <property type="project" value="InterPro"/>
</dbReference>
<dbReference type="Proteomes" id="UP000075420">
    <property type="component" value="Unassembled WGS sequence"/>
</dbReference>
<sequence length="156" mass="17134">MTELSIRRAAPADVAILAANNRAMALETEGKVLDTATTLRGAAALIADEGKGFYLVAERGSEVVGQLMVTYEWSDWRNATFWWIQSVYVSPAARRGGVFRALYRRVQEMAADAGDVCGIRLYVETANARAQATYAALGMQRSHYELYELDLAFGSS</sequence>
<gene>
    <name evidence="4" type="ORF">BE08_03020</name>
</gene>
<dbReference type="EMBL" id="JELY01001613">
    <property type="protein sequence ID" value="KYF55169.1"/>
    <property type="molecule type" value="Genomic_DNA"/>
</dbReference>
<dbReference type="Pfam" id="PF00583">
    <property type="entry name" value="Acetyltransf_1"/>
    <property type="match status" value="1"/>
</dbReference>
<dbReference type="InterPro" id="IPR000182">
    <property type="entry name" value="GNAT_dom"/>
</dbReference>
<reference evidence="4 5" key="1">
    <citation type="submission" date="2014-02" db="EMBL/GenBank/DDBJ databases">
        <title>The small core and large imbalanced accessory genome model reveals a collaborative survival strategy of Sorangium cellulosum strains in nature.</title>
        <authorList>
            <person name="Han K."/>
            <person name="Peng R."/>
            <person name="Blom J."/>
            <person name="Li Y.-Z."/>
        </authorList>
    </citation>
    <scope>NUCLEOTIDE SEQUENCE [LARGE SCALE GENOMIC DNA]</scope>
    <source>
        <strain evidence="4 5">So0157-25</strain>
    </source>
</reference>
<organism evidence="4 5">
    <name type="scientific">Sorangium cellulosum</name>
    <name type="common">Polyangium cellulosum</name>
    <dbReference type="NCBI Taxonomy" id="56"/>
    <lineage>
        <taxon>Bacteria</taxon>
        <taxon>Pseudomonadati</taxon>
        <taxon>Myxococcota</taxon>
        <taxon>Polyangia</taxon>
        <taxon>Polyangiales</taxon>
        <taxon>Polyangiaceae</taxon>
        <taxon>Sorangium</taxon>
    </lineage>
</organism>
<dbReference type="CDD" id="cd04301">
    <property type="entry name" value="NAT_SF"/>
    <property type="match status" value="1"/>
</dbReference>
<protein>
    <submittedName>
        <fullName evidence="4">GCN5 family acetyltransferase</fullName>
    </submittedName>
</protein>
<keyword evidence="2" id="KW-0012">Acyltransferase</keyword>
<proteinExistence type="predicted"/>
<feature type="domain" description="N-acetyltransferase" evidence="3">
    <location>
        <begin position="4"/>
        <end position="156"/>
    </location>
</feature>
<evidence type="ECO:0000259" key="3">
    <source>
        <dbReference type="PROSITE" id="PS51186"/>
    </source>
</evidence>
<evidence type="ECO:0000256" key="2">
    <source>
        <dbReference type="ARBA" id="ARBA00023315"/>
    </source>
</evidence>